<evidence type="ECO:0000313" key="4">
    <source>
        <dbReference type="Proteomes" id="UP001049518"/>
    </source>
</evidence>
<evidence type="ECO:0000313" key="3">
    <source>
        <dbReference type="EMBL" id="QXJ26435.1"/>
    </source>
</evidence>
<proteinExistence type="predicted"/>
<dbReference type="InterPro" id="IPR007349">
    <property type="entry name" value="DUF418"/>
</dbReference>
<dbReference type="PANTHER" id="PTHR30590">
    <property type="entry name" value="INNER MEMBRANE PROTEIN"/>
    <property type="match status" value="1"/>
</dbReference>
<accession>A0ABX8R5U4</accession>
<keyword evidence="1" id="KW-0472">Membrane</keyword>
<keyword evidence="1" id="KW-0812">Transmembrane</keyword>
<feature type="transmembrane region" description="Helical" evidence="1">
    <location>
        <begin position="204"/>
        <end position="226"/>
    </location>
</feature>
<feature type="transmembrane region" description="Helical" evidence="1">
    <location>
        <begin position="67"/>
        <end position="89"/>
    </location>
</feature>
<protein>
    <submittedName>
        <fullName evidence="3">DUF418 domain-containing protein</fullName>
    </submittedName>
</protein>
<feature type="transmembrane region" description="Helical" evidence="1">
    <location>
        <begin position="317"/>
        <end position="339"/>
    </location>
</feature>
<feature type="transmembrane region" description="Helical" evidence="1">
    <location>
        <begin position="276"/>
        <end position="297"/>
    </location>
</feature>
<evidence type="ECO:0000259" key="2">
    <source>
        <dbReference type="Pfam" id="PF04235"/>
    </source>
</evidence>
<gene>
    <name evidence="3" type="ORF">AGRA3207_002007</name>
</gene>
<dbReference type="EMBL" id="CP059572">
    <property type="protein sequence ID" value="QXJ26435.1"/>
    <property type="molecule type" value="Genomic_DNA"/>
</dbReference>
<dbReference type="InterPro" id="IPR052529">
    <property type="entry name" value="Bact_Transport_Assoc"/>
</dbReference>
<dbReference type="PANTHER" id="PTHR30590:SF2">
    <property type="entry name" value="INNER MEMBRANE PROTEIN"/>
    <property type="match status" value="1"/>
</dbReference>
<sequence length="393" mass="41735">MTTPDPPVTVSPHRIAGLDALRGFALFGILITNVIVVSTLLTLVGVGEDALLFDGTADRAVLTVVDVLFLGKFFLLFSFLFGYSFTLQLEAADRAGVAAVPRLLRRCGVLFAIGLVHCLFLWFGDILTLYAMLCLILILLRKVRPLTAALLGGGLLVATSALGLLPDDGSDSDLEFLDFSWAHEAYTGGPLDTLSAQLTLAPHFMGVIWAGQGPQALGMFLLGLAAGKKRLLDGGPGFSAWLVRAQWTGLLAGGPVVVWVIAAASDGGDLPAAGEALQSLTNPLITFAYAATVLRLAGRGERSRLVAVLAPAGRMAATNYIVQSLVFALVYTGYGLALVDRVPPLGVIAIAVVTYVLQLAASAWWLKRHPYGPVEWVMRAVTNAKIPAWRTRT</sequence>
<keyword evidence="4" id="KW-1185">Reference proteome</keyword>
<feature type="transmembrane region" description="Helical" evidence="1">
    <location>
        <begin position="345"/>
        <end position="366"/>
    </location>
</feature>
<feature type="transmembrane region" description="Helical" evidence="1">
    <location>
        <begin position="109"/>
        <end position="139"/>
    </location>
</feature>
<organism evidence="3 4">
    <name type="scientific">Actinomadura graeca</name>
    <dbReference type="NCBI Taxonomy" id="2750812"/>
    <lineage>
        <taxon>Bacteria</taxon>
        <taxon>Bacillati</taxon>
        <taxon>Actinomycetota</taxon>
        <taxon>Actinomycetes</taxon>
        <taxon>Streptosporangiales</taxon>
        <taxon>Thermomonosporaceae</taxon>
        <taxon>Actinomadura</taxon>
    </lineage>
</organism>
<name>A0ABX8R5U4_9ACTN</name>
<feature type="domain" description="DUF418" evidence="2">
    <location>
        <begin position="226"/>
        <end position="384"/>
    </location>
</feature>
<reference evidence="3" key="1">
    <citation type="submission" date="2020-07" db="EMBL/GenBank/DDBJ databases">
        <authorList>
            <person name="Tarantini F.S."/>
            <person name="Hong K.W."/>
            <person name="Chan K.G."/>
        </authorList>
    </citation>
    <scope>NUCLEOTIDE SEQUENCE</scope>
    <source>
        <strain evidence="3">32-07</strain>
    </source>
</reference>
<dbReference type="Pfam" id="PF04235">
    <property type="entry name" value="DUF418"/>
    <property type="match status" value="1"/>
</dbReference>
<evidence type="ECO:0000256" key="1">
    <source>
        <dbReference type="SAM" id="Phobius"/>
    </source>
</evidence>
<dbReference type="Proteomes" id="UP001049518">
    <property type="component" value="Chromosome"/>
</dbReference>
<feature type="transmembrane region" description="Helical" evidence="1">
    <location>
        <begin position="20"/>
        <end position="46"/>
    </location>
</feature>
<keyword evidence="1" id="KW-1133">Transmembrane helix</keyword>
<feature type="transmembrane region" description="Helical" evidence="1">
    <location>
        <begin position="247"/>
        <end position="264"/>
    </location>
</feature>
<feature type="transmembrane region" description="Helical" evidence="1">
    <location>
        <begin position="146"/>
        <end position="165"/>
    </location>
</feature>